<organism evidence="1 2">
    <name type="scientific">Trifolium medium</name>
    <dbReference type="NCBI Taxonomy" id="97028"/>
    <lineage>
        <taxon>Eukaryota</taxon>
        <taxon>Viridiplantae</taxon>
        <taxon>Streptophyta</taxon>
        <taxon>Embryophyta</taxon>
        <taxon>Tracheophyta</taxon>
        <taxon>Spermatophyta</taxon>
        <taxon>Magnoliopsida</taxon>
        <taxon>eudicotyledons</taxon>
        <taxon>Gunneridae</taxon>
        <taxon>Pentapetalae</taxon>
        <taxon>rosids</taxon>
        <taxon>fabids</taxon>
        <taxon>Fabales</taxon>
        <taxon>Fabaceae</taxon>
        <taxon>Papilionoideae</taxon>
        <taxon>50 kb inversion clade</taxon>
        <taxon>NPAAA clade</taxon>
        <taxon>Hologalegina</taxon>
        <taxon>IRL clade</taxon>
        <taxon>Trifolieae</taxon>
        <taxon>Trifolium</taxon>
    </lineage>
</organism>
<sequence>FSSSLYLLLSVDRVRFVHLLTCLLLLYETTYYSKFYAPLVGVPLLTPVASTAAVPTLASKDLHLYFHLILRFYFVLTTRPPWCTSVLNCNTLPIMRDTELYMLSTR</sequence>
<dbReference type="Proteomes" id="UP000265520">
    <property type="component" value="Unassembled WGS sequence"/>
</dbReference>
<evidence type="ECO:0000313" key="2">
    <source>
        <dbReference type="Proteomes" id="UP000265520"/>
    </source>
</evidence>
<name>A0A392Q9I6_9FABA</name>
<proteinExistence type="predicted"/>
<feature type="non-terminal residue" evidence="1">
    <location>
        <position position="1"/>
    </location>
</feature>
<comment type="caution">
    <text evidence="1">The sequence shown here is derived from an EMBL/GenBank/DDBJ whole genome shotgun (WGS) entry which is preliminary data.</text>
</comment>
<dbReference type="AlphaFoldDB" id="A0A392Q9I6"/>
<reference evidence="1 2" key="1">
    <citation type="journal article" date="2018" name="Front. Plant Sci.">
        <title>Red Clover (Trifolium pratense) and Zigzag Clover (T. medium) - A Picture of Genomic Similarities and Differences.</title>
        <authorList>
            <person name="Dluhosova J."/>
            <person name="Istvanek J."/>
            <person name="Nedelnik J."/>
            <person name="Repkova J."/>
        </authorList>
    </citation>
    <scope>NUCLEOTIDE SEQUENCE [LARGE SCALE GENOMIC DNA]</scope>
    <source>
        <strain evidence="2">cv. 10/8</strain>
        <tissue evidence="1">Leaf</tissue>
    </source>
</reference>
<protein>
    <submittedName>
        <fullName evidence="1">Uncharacterized protein</fullName>
    </submittedName>
</protein>
<keyword evidence="2" id="KW-1185">Reference proteome</keyword>
<evidence type="ECO:0000313" key="1">
    <source>
        <dbReference type="EMBL" id="MCI20216.1"/>
    </source>
</evidence>
<accession>A0A392Q9I6</accession>
<dbReference type="EMBL" id="LXQA010118775">
    <property type="protein sequence ID" value="MCI20216.1"/>
    <property type="molecule type" value="Genomic_DNA"/>
</dbReference>